<dbReference type="GO" id="GO:0003697">
    <property type="term" value="F:single-stranded DNA binding"/>
    <property type="evidence" value="ECO:0007669"/>
    <property type="project" value="InterPro"/>
</dbReference>
<evidence type="ECO:0000256" key="1">
    <source>
        <dbReference type="ARBA" id="ARBA00008136"/>
    </source>
</evidence>
<dbReference type="STRING" id="123320.SAMN06309945_1357"/>
<keyword evidence="10" id="KW-1185">Reference proteome</keyword>
<sequence length="251" mass="27664">MCGRFTNSLTGEELGAYFDVSELDDYANAPAWNIRPTDPVPVIFESPRHTDERTASAEAAAAAAFDAHATERDDPDAVVRRLMAGRWSLVPSWSKELKTKFPTFNARSETAAEKASFKNSVRSKRAILPASGYYEWKTVGKTKTPYYIHDTDEPLSFAGLYSWWRAPSSDEWILTATILTREAVGGLRDIHDRTPVTLPRHFVDTWLDPTIVGDQGLVDAAVEAATPVAEALDFHIVGPVTGDSPDLVNPL</sequence>
<dbReference type="Pfam" id="PF02586">
    <property type="entry name" value="SRAP"/>
    <property type="match status" value="1"/>
</dbReference>
<evidence type="ECO:0000256" key="6">
    <source>
        <dbReference type="ARBA" id="ARBA00023125"/>
    </source>
</evidence>
<keyword evidence="6" id="KW-0238">DNA-binding</keyword>
<dbReference type="EMBL" id="FUZP01000001">
    <property type="protein sequence ID" value="SKC48159.1"/>
    <property type="molecule type" value="Genomic_DNA"/>
</dbReference>
<dbReference type="EC" id="3.4.-.-" evidence="8"/>
<comment type="similarity">
    <text evidence="1 8">Belongs to the SOS response-associated peptidase family.</text>
</comment>
<gene>
    <name evidence="9" type="ORF">SAMN06309945_1357</name>
</gene>
<keyword evidence="7" id="KW-0456">Lyase</keyword>
<evidence type="ECO:0000256" key="4">
    <source>
        <dbReference type="ARBA" id="ARBA00022801"/>
    </source>
</evidence>
<dbReference type="GO" id="GO:0106300">
    <property type="term" value="P:protein-DNA covalent cross-linking repair"/>
    <property type="evidence" value="ECO:0007669"/>
    <property type="project" value="InterPro"/>
</dbReference>
<evidence type="ECO:0000256" key="2">
    <source>
        <dbReference type="ARBA" id="ARBA00022670"/>
    </source>
</evidence>
<dbReference type="RefSeq" id="WP_079727412.1">
    <property type="nucleotide sequence ID" value="NZ_FUZP01000001.1"/>
</dbReference>
<name>A0A1T5J9U9_9MICO</name>
<dbReference type="InterPro" id="IPR003738">
    <property type="entry name" value="SRAP"/>
</dbReference>
<evidence type="ECO:0000256" key="5">
    <source>
        <dbReference type="ARBA" id="ARBA00023124"/>
    </source>
</evidence>
<evidence type="ECO:0000313" key="9">
    <source>
        <dbReference type="EMBL" id="SKC48159.1"/>
    </source>
</evidence>
<reference evidence="9 10" key="1">
    <citation type="submission" date="2017-02" db="EMBL/GenBank/DDBJ databases">
        <authorList>
            <person name="Peterson S.W."/>
        </authorList>
    </citation>
    <scope>NUCLEOTIDE SEQUENCE [LARGE SCALE GENOMIC DNA]</scope>
    <source>
        <strain evidence="9 10">VKM Ac-2059</strain>
    </source>
</reference>
<dbReference type="PANTHER" id="PTHR13604">
    <property type="entry name" value="DC12-RELATED"/>
    <property type="match status" value="1"/>
</dbReference>
<dbReference type="GO" id="GO:0008233">
    <property type="term" value="F:peptidase activity"/>
    <property type="evidence" value="ECO:0007669"/>
    <property type="project" value="UniProtKB-KW"/>
</dbReference>
<dbReference type="SUPFAM" id="SSF143081">
    <property type="entry name" value="BB1717-like"/>
    <property type="match status" value="1"/>
</dbReference>
<keyword evidence="2 8" id="KW-0645">Protease</keyword>
<dbReference type="PANTHER" id="PTHR13604:SF0">
    <property type="entry name" value="ABASIC SITE PROCESSING PROTEIN HMCES"/>
    <property type="match status" value="1"/>
</dbReference>
<dbReference type="Gene3D" id="3.90.1680.10">
    <property type="entry name" value="SOS response associated peptidase-like"/>
    <property type="match status" value="1"/>
</dbReference>
<protein>
    <recommendedName>
        <fullName evidence="8">Abasic site processing protein</fullName>
        <ecNumber evidence="8">3.4.-.-</ecNumber>
    </recommendedName>
</protein>
<evidence type="ECO:0000256" key="8">
    <source>
        <dbReference type="RuleBase" id="RU364100"/>
    </source>
</evidence>
<dbReference type="OrthoDB" id="9782620at2"/>
<dbReference type="GO" id="GO:0016829">
    <property type="term" value="F:lyase activity"/>
    <property type="evidence" value="ECO:0007669"/>
    <property type="project" value="UniProtKB-KW"/>
</dbReference>
<keyword evidence="4 8" id="KW-0378">Hydrolase</keyword>
<accession>A0A1T5J9U9</accession>
<evidence type="ECO:0000313" key="10">
    <source>
        <dbReference type="Proteomes" id="UP000190857"/>
    </source>
</evidence>
<dbReference type="Proteomes" id="UP000190857">
    <property type="component" value="Unassembled WGS sequence"/>
</dbReference>
<keyword evidence="5" id="KW-0190">Covalent protein-DNA linkage</keyword>
<organism evidence="9 10">
    <name type="scientific">Okibacterium fritillariae</name>
    <dbReference type="NCBI Taxonomy" id="123320"/>
    <lineage>
        <taxon>Bacteria</taxon>
        <taxon>Bacillati</taxon>
        <taxon>Actinomycetota</taxon>
        <taxon>Actinomycetes</taxon>
        <taxon>Micrococcales</taxon>
        <taxon>Microbacteriaceae</taxon>
        <taxon>Okibacterium</taxon>
    </lineage>
</organism>
<dbReference type="InterPro" id="IPR036590">
    <property type="entry name" value="SRAP-like"/>
</dbReference>
<keyword evidence="3" id="KW-0227">DNA damage</keyword>
<evidence type="ECO:0000256" key="3">
    <source>
        <dbReference type="ARBA" id="ARBA00022763"/>
    </source>
</evidence>
<evidence type="ECO:0000256" key="7">
    <source>
        <dbReference type="ARBA" id="ARBA00023239"/>
    </source>
</evidence>
<dbReference type="GO" id="GO:0006508">
    <property type="term" value="P:proteolysis"/>
    <property type="evidence" value="ECO:0007669"/>
    <property type="project" value="UniProtKB-KW"/>
</dbReference>
<dbReference type="AlphaFoldDB" id="A0A1T5J9U9"/>
<proteinExistence type="inferred from homology"/>